<feature type="signal peptide" evidence="5">
    <location>
        <begin position="1"/>
        <end position="18"/>
    </location>
</feature>
<feature type="chain" id="PRO_5021467959" evidence="5">
    <location>
        <begin position="19"/>
        <end position="273"/>
    </location>
</feature>
<evidence type="ECO:0000256" key="5">
    <source>
        <dbReference type="SAM" id="SignalP"/>
    </source>
</evidence>
<dbReference type="GO" id="GO:0030199">
    <property type="term" value="P:collagen fibril organization"/>
    <property type="evidence" value="ECO:0007669"/>
    <property type="project" value="TreeGrafter"/>
</dbReference>
<dbReference type="SMART" id="SM00093">
    <property type="entry name" value="SERPIN"/>
    <property type="match status" value="1"/>
</dbReference>
<dbReference type="PANTHER" id="PTHR11461:SF27">
    <property type="entry name" value="SERPIN H1"/>
    <property type="match status" value="1"/>
</dbReference>
<name>A0A4W3GPK8_CALMI</name>
<dbReference type="InterPro" id="IPR036186">
    <property type="entry name" value="Serpin_sf"/>
</dbReference>
<evidence type="ECO:0000313" key="7">
    <source>
        <dbReference type="Ensembl" id="ENSCMIP00000005087.1"/>
    </source>
</evidence>
<proteinExistence type="inferred from homology"/>
<dbReference type="Gene3D" id="3.30.497.10">
    <property type="entry name" value="Antithrombin, subunit I, domain 2"/>
    <property type="match status" value="1"/>
</dbReference>
<dbReference type="Proteomes" id="UP000314986">
    <property type="component" value="Unassembled WGS sequence"/>
</dbReference>
<organism evidence="7 8">
    <name type="scientific">Callorhinchus milii</name>
    <name type="common">Ghost shark</name>
    <dbReference type="NCBI Taxonomy" id="7868"/>
    <lineage>
        <taxon>Eukaryota</taxon>
        <taxon>Metazoa</taxon>
        <taxon>Chordata</taxon>
        <taxon>Craniata</taxon>
        <taxon>Vertebrata</taxon>
        <taxon>Chondrichthyes</taxon>
        <taxon>Holocephali</taxon>
        <taxon>Chimaeriformes</taxon>
        <taxon>Callorhinchidae</taxon>
        <taxon>Callorhinchus</taxon>
    </lineage>
</organism>
<keyword evidence="8" id="KW-1185">Reference proteome</keyword>
<dbReference type="PANTHER" id="PTHR11461">
    <property type="entry name" value="SERINE PROTEASE INHIBITOR, SERPIN"/>
    <property type="match status" value="1"/>
</dbReference>
<evidence type="ECO:0000256" key="1">
    <source>
        <dbReference type="ARBA" id="ARBA00009500"/>
    </source>
</evidence>
<dbReference type="GO" id="GO:0005615">
    <property type="term" value="C:extracellular space"/>
    <property type="evidence" value="ECO:0007669"/>
    <property type="project" value="InterPro"/>
</dbReference>
<dbReference type="InParanoid" id="A0A4W3GPK8"/>
<accession>A0A4W3GPK8</accession>
<feature type="domain" description="Serpin" evidence="6">
    <location>
        <begin position="39"/>
        <end position="270"/>
    </location>
</feature>
<evidence type="ECO:0000259" key="6">
    <source>
        <dbReference type="SMART" id="SM00093"/>
    </source>
</evidence>
<dbReference type="SUPFAM" id="SSF56574">
    <property type="entry name" value="Serpins"/>
    <property type="match status" value="1"/>
</dbReference>
<comment type="similarity">
    <text evidence="1 4">Belongs to the serpin family.</text>
</comment>
<reference evidence="7" key="5">
    <citation type="submission" date="2025-09" db="UniProtKB">
        <authorList>
            <consortium name="Ensembl"/>
        </authorList>
    </citation>
    <scope>IDENTIFICATION</scope>
</reference>
<evidence type="ECO:0000256" key="4">
    <source>
        <dbReference type="RuleBase" id="RU000411"/>
    </source>
</evidence>
<protein>
    <submittedName>
        <fullName evidence="7">Serpin peptidase inhibitor, clade H (heat shock protein 47), member 1b</fullName>
    </submittedName>
</protein>
<dbReference type="STRING" id="7868.ENSCMIP00000005087"/>
<dbReference type="InterPro" id="IPR042178">
    <property type="entry name" value="Serpin_sf_1"/>
</dbReference>
<reference evidence="8" key="3">
    <citation type="journal article" date="2014" name="Nature">
        <title>Elephant shark genome provides unique insights into gnathostome evolution.</title>
        <authorList>
            <consortium name="International Elephant Shark Genome Sequencing Consortium"/>
            <person name="Venkatesh B."/>
            <person name="Lee A.P."/>
            <person name="Ravi V."/>
            <person name="Maurya A.K."/>
            <person name="Lian M.M."/>
            <person name="Swann J.B."/>
            <person name="Ohta Y."/>
            <person name="Flajnik M.F."/>
            <person name="Sutoh Y."/>
            <person name="Kasahara M."/>
            <person name="Hoon S."/>
            <person name="Gangu V."/>
            <person name="Roy S.W."/>
            <person name="Irimia M."/>
            <person name="Korzh V."/>
            <person name="Kondrychyn I."/>
            <person name="Lim Z.W."/>
            <person name="Tay B.H."/>
            <person name="Tohari S."/>
            <person name="Kong K.W."/>
            <person name="Ho S."/>
            <person name="Lorente-Galdos B."/>
            <person name="Quilez J."/>
            <person name="Marques-Bonet T."/>
            <person name="Raney B.J."/>
            <person name="Ingham P.W."/>
            <person name="Tay A."/>
            <person name="Hillier L.W."/>
            <person name="Minx P."/>
            <person name="Boehm T."/>
            <person name="Wilson R.K."/>
            <person name="Brenner S."/>
            <person name="Warren W.C."/>
        </authorList>
    </citation>
    <scope>NUCLEOTIDE SEQUENCE [LARGE SCALE GENOMIC DNA]</scope>
</reference>
<dbReference type="GeneTree" id="ENSGT00940000156163"/>
<dbReference type="InterPro" id="IPR000215">
    <property type="entry name" value="Serpin_fam"/>
</dbReference>
<sequence length="273" mass="30008">MWMMKLVALGMLVAGVMCEERKLSGDAVALGERSVQLALDLYHTVSGDKASDNILLSPVVVACSLGLVSLGGKGSTAAQAKSVLRMDKVPDKKLHEALAELLQEVSNVTTRNVTWRLGSRLYGPTSVSFTGDFVKRSKEHFSCDPSKLNYRDKKSALTSINKWAAQATDGKLPELTTALDKTDGATIVNAMFFKPHWDEKFHHKMVDNRGFMVKPSFSVGIPMMHRTGRLQQRQNPVAQWLEPSPHKPKDLNLVPGQSKTLGKVSLLQTPLLT</sequence>
<dbReference type="InterPro" id="IPR023796">
    <property type="entry name" value="Serpin_dom"/>
</dbReference>
<dbReference type="GO" id="GO:0004867">
    <property type="term" value="F:serine-type endopeptidase inhibitor activity"/>
    <property type="evidence" value="ECO:0007669"/>
    <property type="project" value="InterPro"/>
</dbReference>
<dbReference type="GO" id="GO:0005783">
    <property type="term" value="C:endoplasmic reticulum"/>
    <property type="evidence" value="ECO:0007669"/>
    <property type="project" value="TreeGrafter"/>
</dbReference>
<dbReference type="AlphaFoldDB" id="A0A4W3GPK8"/>
<reference evidence="7" key="4">
    <citation type="submission" date="2025-08" db="UniProtKB">
        <authorList>
            <consortium name="Ensembl"/>
        </authorList>
    </citation>
    <scope>IDENTIFICATION</scope>
</reference>
<reference evidence="8" key="2">
    <citation type="journal article" date="2007" name="PLoS Biol.">
        <title>Survey sequencing and comparative analysis of the elephant shark (Callorhinchus milii) genome.</title>
        <authorList>
            <person name="Venkatesh B."/>
            <person name="Kirkness E.F."/>
            <person name="Loh Y.H."/>
            <person name="Halpern A.L."/>
            <person name="Lee A.P."/>
            <person name="Johnson J."/>
            <person name="Dandona N."/>
            <person name="Viswanathan L.D."/>
            <person name="Tay A."/>
            <person name="Venter J.C."/>
            <person name="Strausberg R.L."/>
            <person name="Brenner S."/>
        </authorList>
    </citation>
    <scope>NUCLEOTIDE SEQUENCE [LARGE SCALE GENOMIC DNA]</scope>
</reference>
<evidence type="ECO:0000256" key="3">
    <source>
        <dbReference type="ARBA" id="ARBA00023180"/>
    </source>
</evidence>
<dbReference type="OMA" id="CTHINNR"/>
<evidence type="ECO:0000256" key="2">
    <source>
        <dbReference type="ARBA" id="ARBA00022729"/>
    </source>
</evidence>
<dbReference type="Ensembl" id="ENSCMIT00000005269.1">
    <property type="protein sequence ID" value="ENSCMIP00000005087.1"/>
    <property type="gene ID" value="ENSCMIG00000003008.1"/>
</dbReference>
<keyword evidence="2 5" id="KW-0732">Signal</keyword>
<dbReference type="Pfam" id="PF00079">
    <property type="entry name" value="Serpin"/>
    <property type="match status" value="1"/>
</dbReference>
<reference evidence="8" key="1">
    <citation type="journal article" date="2006" name="Science">
        <title>Ancient noncoding elements conserved in the human genome.</title>
        <authorList>
            <person name="Venkatesh B."/>
            <person name="Kirkness E.F."/>
            <person name="Loh Y.H."/>
            <person name="Halpern A.L."/>
            <person name="Lee A.P."/>
            <person name="Johnson J."/>
            <person name="Dandona N."/>
            <person name="Viswanathan L.D."/>
            <person name="Tay A."/>
            <person name="Venter J.C."/>
            <person name="Strausberg R.L."/>
            <person name="Brenner S."/>
        </authorList>
    </citation>
    <scope>NUCLEOTIDE SEQUENCE [LARGE SCALE GENOMIC DNA]</scope>
</reference>
<evidence type="ECO:0000313" key="8">
    <source>
        <dbReference type="Proteomes" id="UP000314986"/>
    </source>
</evidence>
<keyword evidence="3" id="KW-0325">Glycoprotein</keyword>